<evidence type="ECO:0000313" key="2">
    <source>
        <dbReference type="Proteomes" id="UP000031057"/>
    </source>
</evidence>
<evidence type="ECO:0008006" key="3">
    <source>
        <dbReference type="Google" id="ProtNLM"/>
    </source>
</evidence>
<reference evidence="1 2" key="1">
    <citation type="submission" date="2014-10" db="EMBL/GenBank/DDBJ databases">
        <title>Genome sequence of Novosphingobium malaysiense MUSC 273(T).</title>
        <authorList>
            <person name="Lee L.-H."/>
        </authorList>
    </citation>
    <scope>NUCLEOTIDE SEQUENCE [LARGE SCALE GENOMIC DNA]</scope>
    <source>
        <strain evidence="1 2">MUSC 273</strain>
    </source>
</reference>
<dbReference type="Proteomes" id="UP000031057">
    <property type="component" value="Unassembled WGS sequence"/>
</dbReference>
<proteinExistence type="predicted"/>
<dbReference type="InterPro" id="IPR010710">
    <property type="entry name" value="DUF1289"/>
</dbReference>
<organism evidence="1 2">
    <name type="scientific">Novosphingobium malaysiense</name>
    <dbReference type="NCBI Taxonomy" id="1348853"/>
    <lineage>
        <taxon>Bacteria</taxon>
        <taxon>Pseudomonadati</taxon>
        <taxon>Pseudomonadota</taxon>
        <taxon>Alphaproteobacteria</taxon>
        <taxon>Sphingomonadales</taxon>
        <taxon>Sphingomonadaceae</taxon>
        <taxon>Novosphingobium</taxon>
    </lineage>
</organism>
<dbReference type="PANTHER" id="PTHR35175:SF2">
    <property type="entry name" value="DUF1289 DOMAIN-CONTAINING PROTEIN"/>
    <property type="match status" value="1"/>
</dbReference>
<comment type="caution">
    <text evidence="1">The sequence shown here is derived from an EMBL/GenBank/DDBJ whole genome shotgun (WGS) entry which is preliminary data.</text>
</comment>
<dbReference type="AlphaFoldDB" id="A0A0B1ZSY5"/>
<evidence type="ECO:0000313" key="1">
    <source>
        <dbReference type="EMBL" id="KHK92253.1"/>
    </source>
</evidence>
<protein>
    <recommendedName>
        <fullName evidence="3">DUF1289 domain-containing protein</fullName>
    </recommendedName>
</protein>
<accession>A0A0B1ZSY5</accession>
<name>A0A0B1ZSY5_9SPHN</name>
<dbReference type="Pfam" id="PF06945">
    <property type="entry name" value="DUF1289"/>
    <property type="match status" value="1"/>
</dbReference>
<sequence>MAAERRDMSKVSTPCTGVCRIDQTSGLCIGCRRTMDEIVLWGSMSEKDRRAIMARLGERRVP</sequence>
<dbReference type="EMBL" id="JTDI01000002">
    <property type="protein sequence ID" value="KHK92253.1"/>
    <property type="molecule type" value="Genomic_DNA"/>
</dbReference>
<keyword evidence="2" id="KW-1185">Reference proteome</keyword>
<gene>
    <name evidence="1" type="ORF">LK12_05220</name>
</gene>
<dbReference type="PANTHER" id="PTHR35175">
    <property type="entry name" value="DUF1289 DOMAIN-CONTAINING PROTEIN"/>
    <property type="match status" value="1"/>
</dbReference>